<organism evidence="1 2">
    <name type="scientific">Rheinheimera nanhaiensis E407-8</name>
    <dbReference type="NCBI Taxonomy" id="562729"/>
    <lineage>
        <taxon>Bacteria</taxon>
        <taxon>Pseudomonadati</taxon>
        <taxon>Pseudomonadota</taxon>
        <taxon>Gammaproteobacteria</taxon>
        <taxon>Chromatiales</taxon>
        <taxon>Chromatiaceae</taxon>
        <taxon>Rheinheimera</taxon>
    </lineage>
</organism>
<gene>
    <name evidence="1" type="ORF">RNAN_1369</name>
</gene>
<dbReference type="EMBL" id="BAFK01000006">
    <property type="protein sequence ID" value="GAB58397.1"/>
    <property type="molecule type" value="Genomic_DNA"/>
</dbReference>
<reference evidence="1 2" key="1">
    <citation type="journal article" date="2012" name="J. Bacteriol.">
        <title>Genome Sequence of the Protease-Producing Bacterium Rheinheimera nanhaiensis E407-8T, Isolated from Deep-Sea Sediment of the South China Sea.</title>
        <authorList>
            <person name="Zhang X.-Y."/>
            <person name="Zhang Y.-J."/>
            <person name="Qin Q.-L."/>
            <person name="Xie B.-B."/>
            <person name="Chen X.-L."/>
            <person name="Zhou B.-C."/>
            <person name="Zhang Y.-Z."/>
        </authorList>
    </citation>
    <scope>NUCLEOTIDE SEQUENCE [LARGE SCALE GENOMIC DNA]</scope>
    <source>
        <strain evidence="1 2">E407-8</strain>
    </source>
</reference>
<accession>I1DWG9</accession>
<keyword evidence="2" id="KW-1185">Reference proteome</keyword>
<name>I1DWG9_9GAMM</name>
<evidence type="ECO:0000313" key="2">
    <source>
        <dbReference type="Proteomes" id="UP000004374"/>
    </source>
</evidence>
<comment type="caution">
    <text evidence="1">The sequence shown here is derived from an EMBL/GenBank/DDBJ whole genome shotgun (WGS) entry which is preliminary data.</text>
</comment>
<proteinExistence type="predicted"/>
<evidence type="ECO:0000313" key="1">
    <source>
        <dbReference type="EMBL" id="GAB58397.1"/>
    </source>
</evidence>
<protein>
    <submittedName>
        <fullName evidence="1">Uncharacterized protein</fullName>
    </submittedName>
</protein>
<dbReference type="Proteomes" id="UP000004374">
    <property type="component" value="Unassembled WGS sequence"/>
</dbReference>
<dbReference type="AlphaFoldDB" id="I1DWG9"/>
<dbReference type="RefSeq" id="WP_008220042.1">
    <property type="nucleotide sequence ID" value="NZ_BAFK01000006.1"/>
</dbReference>
<dbReference type="OrthoDB" id="9837522at2"/>
<sequence>MIEKIKKLFLIDPKYTGAVLFGSQLNSPKPDSDTDIVLFTTESVFTHKIHKIEDAVFDIFEMSLEQAFEMLRAREPLWLSAFSTGQNVTDAEPITLLLKTAKQIKQIYRPMLAPDQLTRLTYTLESCYQKLSCNQQDRYFYLIYSNDFINIVKKCLFYIAGVPPCAIKQQMNILTTDFGETSIAIKAFLLQTDIGKKQQLINSIYKNVRTLLPDITYPIIIQS</sequence>
<dbReference type="STRING" id="562729.RNAN_1369"/>